<feature type="domain" description="N-acetyltransferase" evidence="4">
    <location>
        <begin position="37"/>
        <end position="193"/>
    </location>
</feature>
<evidence type="ECO:0000256" key="3">
    <source>
        <dbReference type="ARBA" id="ARBA00038502"/>
    </source>
</evidence>
<accession>A0A317PM95</accession>
<comment type="similarity">
    <text evidence="3">Belongs to the acetyltransferase family. RimJ subfamily.</text>
</comment>
<proteinExistence type="inferred from homology"/>
<dbReference type="Pfam" id="PF13302">
    <property type="entry name" value="Acetyltransf_3"/>
    <property type="match status" value="1"/>
</dbReference>
<keyword evidence="2" id="KW-0012">Acyltransferase</keyword>
<dbReference type="SUPFAM" id="SSF55729">
    <property type="entry name" value="Acyl-CoA N-acyltransferases (Nat)"/>
    <property type="match status" value="1"/>
</dbReference>
<evidence type="ECO:0000256" key="2">
    <source>
        <dbReference type="ARBA" id="ARBA00023315"/>
    </source>
</evidence>
<dbReference type="InterPro" id="IPR051531">
    <property type="entry name" value="N-acetyltransferase"/>
</dbReference>
<dbReference type="InterPro" id="IPR016181">
    <property type="entry name" value="Acyl_CoA_acyltransferase"/>
</dbReference>
<dbReference type="PANTHER" id="PTHR43792:SF8">
    <property type="entry name" value="[RIBOSOMAL PROTEIN US5]-ALANINE N-ACETYLTRANSFERASE"/>
    <property type="match status" value="1"/>
</dbReference>
<dbReference type="GO" id="GO:0005840">
    <property type="term" value="C:ribosome"/>
    <property type="evidence" value="ECO:0007669"/>
    <property type="project" value="UniProtKB-KW"/>
</dbReference>
<name>A0A317PM95_9HYPH</name>
<keyword evidence="6" id="KW-1185">Reference proteome</keyword>
<evidence type="ECO:0000259" key="4">
    <source>
        <dbReference type="PROSITE" id="PS51186"/>
    </source>
</evidence>
<dbReference type="OrthoDB" id="9801669at2"/>
<dbReference type="Proteomes" id="UP000246352">
    <property type="component" value="Unassembled WGS sequence"/>
</dbReference>
<keyword evidence="5" id="KW-0687">Ribonucleoprotein</keyword>
<evidence type="ECO:0000313" key="5">
    <source>
        <dbReference type="EMBL" id="PWW01886.1"/>
    </source>
</evidence>
<dbReference type="PANTHER" id="PTHR43792">
    <property type="entry name" value="GNAT FAMILY, PUTATIVE (AFU_ORTHOLOGUE AFUA_3G00765)-RELATED-RELATED"/>
    <property type="match status" value="1"/>
</dbReference>
<evidence type="ECO:0000313" key="6">
    <source>
        <dbReference type="Proteomes" id="UP000246352"/>
    </source>
</evidence>
<dbReference type="GO" id="GO:0008999">
    <property type="term" value="F:protein-N-terminal-alanine acetyltransferase activity"/>
    <property type="evidence" value="ECO:0007669"/>
    <property type="project" value="TreeGrafter"/>
</dbReference>
<dbReference type="EMBL" id="QGTR01000002">
    <property type="protein sequence ID" value="PWW01886.1"/>
    <property type="molecule type" value="Genomic_DNA"/>
</dbReference>
<evidence type="ECO:0000256" key="1">
    <source>
        <dbReference type="ARBA" id="ARBA00022679"/>
    </source>
</evidence>
<sequence length="207" mass="23961">MPRPAFRFRSRASDDLQITGDRIFLRLPRLADFGEWSTLRTRSRAFLEPWEPRWPDDDLTRSAFQYRIRRYEADHGSGLATPLFIFLKGSNQLVGGLTIGNIRRGAAETCTLGYWMGEAHAGRGLMHDALRSIIPHVFERMRLHRIEAACIPDNERSMHLLEKVGFRREGYLNGYLKINGAWRDHLLYALIAEDWRDRHAKPTKATG</sequence>
<dbReference type="GO" id="GO:0005737">
    <property type="term" value="C:cytoplasm"/>
    <property type="evidence" value="ECO:0007669"/>
    <property type="project" value="TreeGrafter"/>
</dbReference>
<comment type="caution">
    <text evidence="5">The sequence shown here is derived from an EMBL/GenBank/DDBJ whole genome shotgun (WGS) entry which is preliminary data.</text>
</comment>
<reference evidence="5 6" key="1">
    <citation type="submission" date="2018-05" db="EMBL/GenBank/DDBJ databases">
        <title>Genomic Encyclopedia of Type Strains, Phase IV (KMG-IV): sequencing the most valuable type-strain genomes for metagenomic binning, comparative biology and taxonomic classification.</title>
        <authorList>
            <person name="Goeker M."/>
        </authorList>
    </citation>
    <scope>NUCLEOTIDE SEQUENCE [LARGE SCALE GENOMIC DNA]</scope>
    <source>
        <strain evidence="5 6">DSM 16791</strain>
    </source>
</reference>
<dbReference type="AlphaFoldDB" id="A0A317PM95"/>
<protein>
    <submittedName>
        <fullName evidence="5">[SSU ribosomal protein S5P]-alanine acetyltransferase</fullName>
    </submittedName>
</protein>
<keyword evidence="1 5" id="KW-0808">Transferase</keyword>
<gene>
    <name evidence="5" type="ORF">DFR52_102550</name>
</gene>
<dbReference type="RefSeq" id="WP_110031639.1">
    <property type="nucleotide sequence ID" value="NZ_QGTR01000002.1"/>
</dbReference>
<organism evidence="5 6">
    <name type="scientific">Hoeflea marina</name>
    <dbReference type="NCBI Taxonomy" id="274592"/>
    <lineage>
        <taxon>Bacteria</taxon>
        <taxon>Pseudomonadati</taxon>
        <taxon>Pseudomonadota</taxon>
        <taxon>Alphaproteobacteria</taxon>
        <taxon>Hyphomicrobiales</taxon>
        <taxon>Rhizobiaceae</taxon>
        <taxon>Hoeflea</taxon>
    </lineage>
</organism>
<dbReference type="PROSITE" id="PS51186">
    <property type="entry name" value="GNAT"/>
    <property type="match status" value="1"/>
</dbReference>
<dbReference type="InterPro" id="IPR000182">
    <property type="entry name" value="GNAT_dom"/>
</dbReference>
<dbReference type="Gene3D" id="3.40.630.30">
    <property type="match status" value="1"/>
</dbReference>
<keyword evidence="5" id="KW-0689">Ribosomal protein</keyword>